<proteinExistence type="predicted"/>
<comment type="caution">
    <text evidence="2">The sequence shown here is derived from an EMBL/GenBank/DDBJ whole genome shotgun (WGS) entry which is preliminary data.</text>
</comment>
<keyword evidence="3" id="KW-1185">Reference proteome</keyword>
<dbReference type="EMBL" id="QEAQ01000065">
    <property type="protein sequence ID" value="TPX56781.1"/>
    <property type="molecule type" value="Genomic_DNA"/>
</dbReference>
<dbReference type="STRING" id="109895.A0A507DZ85"/>
<organism evidence="2 3">
    <name type="scientific">Powellomyces hirtus</name>
    <dbReference type="NCBI Taxonomy" id="109895"/>
    <lineage>
        <taxon>Eukaryota</taxon>
        <taxon>Fungi</taxon>
        <taxon>Fungi incertae sedis</taxon>
        <taxon>Chytridiomycota</taxon>
        <taxon>Chytridiomycota incertae sedis</taxon>
        <taxon>Chytridiomycetes</taxon>
        <taxon>Spizellomycetales</taxon>
        <taxon>Powellomycetaceae</taxon>
        <taxon>Powellomyces</taxon>
    </lineage>
</organism>
<protein>
    <submittedName>
        <fullName evidence="2">Uncharacterized protein</fullName>
    </submittedName>
</protein>
<dbReference type="SUPFAM" id="SSF52047">
    <property type="entry name" value="RNI-like"/>
    <property type="match status" value="1"/>
</dbReference>
<feature type="region of interest" description="Disordered" evidence="1">
    <location>
        <begin position="168"/>
        <end position="202"/>
    </location>
</feature>
<reference evidence="2 3" key="1">
    <citation type="journal article" date="2019" name="Sci. Rep.">
        <title>Comparative genomics of chytrid fungi reveal insights into the obligate biotrophic and pathogenic lifestyle of Synchytrium endobioticum.</title>
        <authorList>
            <person name="van de Vossenberg B.T.L.H."/>
            <person name="Warris S."/>
            <person name="Nguyen H.D.T."/>
            <person name="van Gent-Pelzer M.P.E."/>
            <person name="Joly D.L."/>
            <person name="van de Geest H.C."/>
            <person name="Bonants P.J.M."/>
            <person name="Smith D.S."/>
            <person name="Levesque C.A."/>
            <person name="van der Lee T.A.J."/>
        </authorList>
    </citation>
    <scope>NUCLEOTIDE SEQUENCE [LARGE SCALE GENOMIC DNA]</scope>
    <source>
        <strain evidence="2 3">CBS 809.83</strain>
    </source>
</reference>
<evidence type="ECO:0000256" key="1">
    <source>
        <dbReference type="SAM" id="MobiDB-lite"/>
    </source>
</evidence>
<feature type="compositionally biased region" description="Pro residues" evidence="1">
    <location>
        <begin position="172"/>
        <end position="182"/>
    </location>
</feature>
<evidence type="ECO:0000313" key="3">
    <source>
        <dbReference type="Proteomes" id="UP000318582"/>
    </source>
</evidence>
<feature type="compositionally biased region" description="Low complexity" evidence="1">
    <location>
        <begin position="183"/>
        <end position="202"/>
    </location>
</feature>
<dbReference type="AlphaFoldDB" id="A0A507DZ85"/>
<evidence type="ECO:0000313" key="2">
    <source>
        <dbReference type="EMBL" id="TPX56781.1"/>
    </source>
</evidence>
<dbReference type="Proteomes" id="UP000318582">
    <property type="component" value="Unassembled WGS sequence"/>
</dbReference>
<name>A0A507DZ85_9FUNG</name>
<dbReference type="Gene3D" id="3.80.10.10">
    <property type="entry name" value="Ribonuclease Inhibitor"/>
    <property type="match status" value="1"/>
</dbReference>
<gene>
    <name evidence="2" type="ORF">PhCBS80983_g04299</name>
</gene>
<feature type="region of interest" description="Disordered" evidence="1">
    <location>
        <begin position="1"/>
        <end position="22"/>
    </location>
</feature>
<dbReference type="InterPro" id="IPR032675">
    <property type="entry name" value="LRR_dom_sf"/>
</dbReference>
<feature type="compositionally biased region" description="Pro residues" evidence="1">
    <location>
        <begin position="1"/>
        <end position="12"/>
    </location>
</feature>
<accession>A0A507DZ85</accession>
<sequence length="381" mass="40868">MSHLATPPPTPPVRRKSSVSDAVIGSSSNTVTSSISNTITTITTVAKDVPPSVTRPAPTPRRQLPTEIWTQIFTHVDNLFPLLTVSRAWYADVERLLYRSITFTSLAQRNAFAASKLCSGRHRALAVEMKWVSEETQGEPSSPASAAASAQSVAALVKELDFGFRPTLVGPPLTPTPTPTPTPESSSPSTPTSSPSTTATTTPNSIALAADQICLSASSSSSSLASISSSSTDNYAAWQNRSISPLLVLISNRLPNLTTLGLAGCQFDDSIFADAIERLTRLTNLDLAGSNIKAQGLRAVANCTNLASLDLSGIFRFKRINPQHLTRIVSSCTQLTQLTLHQCPDIYDATRERFPELNRRLNVTWSGYDWGAVSARDVDVA</sequence>